<dbReference type="PRINTS" id="PR00260">
    <property type="entry name" value="CHEMTRNSDUCR"/>
</dbReference>
<dbReference type="InterPro" id="IPR004090">
    <property type="entry name" value="Chemotax_Me-accpt_rcpt"/>
</dbReference>
<evidence type="ECO:0000313" key="11">
    <source>
        <dbReference type="Proteomes" id="UP000523087"/>
    </source>
</evidence>
<comment type="subcellular location">
    <subcellularLocation>
        <location evidence="1">Cell membrane</location>
    </subcellularLocation>
</comment>
<dbReference type="PROSITE" id="PS50111">
    <property type="entry name" value="CHEMOTAXIS_TRANSDUC_2"/>
    <property type="match status" value="1"/>
</dbReference>
<dbReference type="PANTHER" id="PTHR32089:SF112">
    <property type="entry name" value="LYSOZYME-LIKE PROTEIN-RELATED"/>
    <property type="match status" value="1"/>
</dbReference>
<dbReference type="PANTHER" id="PTHR32089">
    <property type="entry name" value="METHYL-ACCEPTING CHEMOTAXIS PROTEIN MCPB"/>
    <property type="match status" value="1"/>
</dbReference>
<dbReference type="Gene3D" id="6.10.340.10">
    <property type="match status" value="1"/>
</dbReference>
<sequence>MKKRERSWSVSLSLLRSFFVLQSSTKKKAKTKRPYTFSHLPFINKLNLQTILVLVIIFITCISSAMIAYVGYEKNKQIVIRAVEQQMQLSTEVMIEKISMLKATATNEEFNKKLSYVLALNQQKFKALQLQPMQFTITKEKAIKKLAGFDSPLPSLPHSVIDKMYRQKRGIFHFQGLTLSYAYSMDLNGELYVLALKEQEYLQPVFDYGRISIQISLITIFFASLIGFFIIRQVIKPIAFLKHSMQQVGQGNLQTRIQLTGSSKDIQALAYGFNQMVDSLTTLIGHLDASSKHVTLSSETLRLTAHESKQASEQIAIAISEVAIGTEKQANSAIQISQFFHEIARGMEQAAVSMADVEVSTNKANHQAYIGNELVDKTVKQMNLVQKTVGETAEIVYLLGQKSKRIDQIVNLISQIASQTNLLSLNAAIEAARAGEHGKGFSVVANEIRKLAAQSGQAAKQIQKIIEEIQHEVEQTVQSMARGAEVLQGGIKMVHQTDTAFKDIVQAVTNVSKESKEVSTIVHQVSVQTKQMSTNMEEIASISQQIAGNMEHVAAIAQQQSTSMDEVSHAAQSLNELVKQLNEVLQTFKV</sequence>
<dbReference type="GO" id="GO:0006935">
    <property type="term" value="P:chemotaxis"/>
    <property type="evidence" value="ECO:0007669"/>
    <property type="project" value="InterPro"/>
</dbReference>
<evidence type="ECO:0000256" key="6">
    <source>
        <dbReference type="PROSITE-ProRule" id="PRU00284"/>
    </source>
</evidence>
<keyword evidence="4 6" id="KW-0807">Transducer</keyword>
<dbReference type="InterPro" id="IPR004089">
    <property type="entry name" value="MCPsignal_dom"/>
</dbReference>
<feature type="transmembrane region" description="Helical" evidence="7">
    <location>
        <begin position="50"/>
        <end position="72"/>
    </location>
</feature>
<evidence type="ECO:0000256" key="7">
    <source>
        <dbReference type="SAM" id="Phobius"/>
    </source>
</evidence>
<feature type="domain" description="HAMP" evidence="9">
    <location>
        <begin position="232"/>
        <end position="285"/>
    </location>
</feature>
<dbReference type="AlphaFoldDB" id="A0A7W0BYJ0"/>
<evidence type="ECO:0000256" key="1">
    <source>
        <dbReference type="ARBA" id="ARBA00004236"/>
    </source>
</evidence>
<evidence type="ECO:0000259" key="8">
    <source>
        <dbReference type="PROSITE" id="PS50111"/>
    </source>
</evidence>
<dbReference type="SMART" id="SM00283">
    <property type="entry name" value="MA"/>
    <property type="match status" value="1"/>
</dbReference>
<feature type="domain" description="Methyl-accepting transducer" evidence="8">
    <location>
        <begin position="304"/>
        <end position="540"/>
    </location>
</feature>
<keyword evidence="7" id="KW-1133">Transmembrane helix</keyword>
<reference evidence="10 11" key="1">
    <citation type="submission" date="2020-07" db="EMBL/GenBank/DDBJ databases">
        <title>Genomic Encyclopedia of Type Strains, Phase IV (KMG-IV): sequencing the most valuable type-strain genomes for metagenomic binning, comparative biology and taxonomic classification.</title>
        <authorList>
            <person name="Goeker M."/>
        </authorList>
    </citation>
    <scope>NUCLEOTIDE SEQUENCE [LARGE SCALE GENOMIC DNA]</scope>
    <source>
        <strain evidence="10 11">DSM 15730</strain>
    </source>
</reference>
<organism evidence="10 11">
    <name type="scientific">Thermaerobacillus caldiproteolyticus</name>
    <dbReference type="NCBI Taxonomy" id="247480"/>
    <lineage>
        <taxon>Bacteria</taxon>
        <taxon>Bacillati</taxon>
        <taxon>Bacillota</taxon>
        <taxon>Bacilli</taxon>
        <taxon>Bacillales</taxon>
        <taxon>Anoxybacillaceae</taxon>
        <taxon>Thermaerobacillus</taxon>
    </lineage>
</organism>
<evidence type="ECO:0000256" key="2">
    <source>
        <dbReference type="ARBA" id="ARBA00022475"/>
    </source>
</evidence>
<dbReference type="GO" id="GO:0004888">
    <property type="term" value="F:transmembrane signaling receptor activity"/>
    <property type="evidence" value="ECO:0007669"/>
    <property type="project" value="InterPro"/>
</dbReference>
<evidence type="ECO:0000256" key="4">
    <source>
        <dbReference type="ARBA" id="ARBA00023224"/>
    </source>
</evidence>
<feature type="transmembrane region" description="Helical" evidence="7">
    <location>
        <begin position="215"/>
        <end position="235"/>
    </location>
</feature>
<dbReference type="SUPFAM" id="SSF58104">
    <property type="entry name" value="Methyl-accepting chemotaxis protein (MCP) signaling domain"/>
    <property type="match status" value="1"/>
</dbReference>
<dbReference type="PROSITE" id="PS50885">
    <property type="entry name" value="HAMP"/>
    <property type="match status" value="1"/>
</dbReference>
<dbReference type="Pfam" id="PF00015">
    <property type="entry name" value="MCPsignal"/>
    <property type="match status" value="1"/>
</dbReference>
<name>A0A7W0BYJ0_9BACL</name>
<accession>A0A7W0BYJ0</accession>
<evidence type="ECO:0000259" key="9">
    <source>
        <dbReference type="PROSITE" id="PS50885"/>
    </source>
</evidence>
<dbReference type="Proteomes" id="UP000523087">
    <property type="component" value="Unassembled WGS sequence"/>
</dbReference>
<protein>
    <submittedName>
        <fullName evidence="10">Methyl-accepting chemotaxis protein</fullName>
    </submittedName>
</protein>
<dbReference type="GO" id="GO:0005886">
    <property type="term" value="C:plasma membrane"/>
    <property type="evidence" value="ECO:0007669"/>
    <property type="project" value="UniProtKB-SubCell"/>
</dbReference>
<comment type="caution">
    <text evidence="10">The sequence shown here is derived from an EMBL/GenBank/DDBJ whole genome shotgun (WGS) entry which is preliminary data.</text>
</comment>
<dbReference type="CDD" id="cd06225">
    <property type="entry name" value="HAMP"/>
    <property type="match status" value="1"/>
</dbReference>
<dbReference type="SMART" id="SM00304">
    <property type="entry name" value="HAMP"/>
    <property type="match status" value="2"/>
</dbReference>
<keyword evidence="3 7" id="KW-0472">Membrane</keyword>
<dbReference type="EMBL" id="JACDUT010000001">
    <property type="protein sequence ID" value="MBA2873491.1"/>
    <property type="molecule type" value="Genomic_DNA"/>
</dbReference>
<dbReference type="GO" id="GO:0007165">
    <property type="term" value="P:signal transduction"/>
    <property type="evidence" value="ECO:0007669"/>
    <property type="project" value="UniProtKB-KW"/>
</dbReference>
<dbReference type="CDD" id="cd11386">
    <property type="entry name" value="MCP_signal"/>
    <property type="match status" value="1"/>
</dbReference>
<gene>
    <name evidence="10" type="ORF">HNR31_000243</name>
</gene>
<evidence type="ECO:0000256" key="3">
    <source>
        <dbReference type="ARBA" id="ARBA00023136"/>
    </source>
</evidence>
<evidence type="ECO:0000313" key="10">
    <source>
        <dbReference type="EMBL" id="MBA2873491.1"/>
    </source>
</evidence>
<dbReference type="Pfam" id="PF00672">
    <property type="entry name" value="HAMP"/>
    <property type="match status" value="1"/>
</dbReference>
<keyword evidence="2" id="KW-1003">Cell membrane</keyword>
<dbReference type="RefSeq" id="WP_181554419.1">
    <property type="nucleotide sequence ID" value="NZ_JACDUT010000001.1"/>
</dbReference>
<keyword evidence="7" id="KW-0812">Transmembrane</keyword>
<dbReference type="Gene3D" id="1.10.287.950">
    <property type="entry name" value="Methyl-accepting chemotaxis protein"/>
    <property type="match status" value="1"/>
</dbReference>
<comment type="similarity">
    <text evidence="5">Belongs to the methyl-accepting chemotaxis (MCP) protein family.</text>
</comment>
<proteinExistence type="inferred from homology"/>
<dbReference type="InterPro" id="IPR003660">
    <property type="entry name" value="HAMP_dom"/>
</dbReference>
<evidence type="ECO:0000256" key="5">
    <source>
        <dbReference type="ARBA" id="ARBA00029447"/>
    </source>
</evidence>
<keyword evidence="11" id="KW-1185">Reference proteome</keyword>